<evidence type="ECO:0000313" key="7">
    <source>
        <dbReference type="EMBL" id="MPM32565.1"/>
    </source>
</evidence>
<dbReference type="AlphaFoldDB" id="A0A644YVF4"/>
<evidence type="ECO:0000256" key="4">
    <source>
        <dbReference type="SAM" id="Coils"/>
    </source>
</evidence>
<feature type="coiled-coil region" evidence="4">
    <location>
        <begin position="89"/>
        <end position="116"/>
    </location>
</feature>
<keyword evidence="3" id="KW-0804">Transcription</keyword>
<evidence type="ECO:0000256" key="1">
    <source>
        <dbReference type="ARBA" id="ARBA00023015"/>
    </source>
</evidence>
<dbReference type="SUPFAM" id="SSF116726">
    <property type="entry name" value="TrkA C-terminal domain-like"/>
    <property type="match status" value="1"/>
</dbReference>
<dbReference type="Pfam" id="PF00392">
    <property type="entry name" value="GntR"/>
    <property type="match status" value="1"/>
</dbReference>
<feature type="domain" description="HTH gntR-type" evidence="5">
    <location>
        <begin position="5"/>
        <end position="73"/>
    </location>
</feature>
<dbReference type="PANTHER" id="PTHR30445:SF8">
    <property type="entry name" value="K(+)_H(+) ANTIPORTER SUBUNIT KHTT"/>
    <property type="match status" value="1"/>
</dbReference>
<organism evidence="7">
    <name type="scientific">bioreactor metagenome</name>
    <dbReference type="NCBI Taxonomy" id="1076179"/>
    <lineage>
        <taxon>unclassified sequences</taxon>
        <taxon>metagenomes</taxon>
        <taxon>ecological metagenomes</taxon>
    </lineage>
</organism>
<dbReference type="GO" id="GO:0008324">
    <property type="term" value="F:monoatomic cation transmembrane transporter activity"/>
    <property type="evidence" value="ECO:0007669"/>
    <property type="project" value="InterPro"/>
</dbReference>
<evidence type="ECO:0000259" key="6">
    <source>
        <dbReference type="PROSITE" id="PS51202"/>
    </source>
</evidence>
<dbReference type="GO" id="GO:0006813">
    <property type="term" value="P:potassium ion transport"/>
    <property type="evidence" value="ECO:0007669"/>
    <property type="project" value="InterPro"/>
</dbReference>
<dbReference type="EMBL" id="VSSQ01006399">
    <property type="protein sequence ID" value="MPM32565.1"/>
    <property type="molecule type" value="Genomic_DNA"/>
</dbReference>
<dbReference type="SUPFAM" id="SSF46785">
    <property type="entry name" value="Winged helix' DNA-binding domain"/>
    <property type="match status" value="1"/>
</dbReference>
<evidence type="ECO:0000256" key="3">
    <source>
        <dbReference type="ARBA" id="ARBA00023163"/>
    </source>
</evidence>
<keyword evidence="2" id="KW-0238">DNA-binding</keyword>
<dbReference type="InterPro" id="IPR036388">
    <property type="entry name" value="WH-like_DNA-bd_sf"/>
</dbReference>
<proteinExistence type="predicted"/>
<dbReference type="PROSITE" id="PS50949">
    <property type="entry name" value="HTH_GNTR"/>
    <property type="match status" value="1"/>
</dbReference>
<dbReference type="PROSITE" id="PS51202">
    <property type="entry name" value="RCK_C"/>
    <property type="match status" value="1"/>
</dbReference>
<dbReference type="Gene3D" id="3.30.70.1450">
    <property type="entry name" value="Regulator of K+ conductance, C-terminal domain"/>
    <property type="match status" value="1"/>
</dbReference>
<dbReference type="InterPro" id="IPR006037">
    <property type="entry name" value="RCK_C"/>
</dbReference>
<evidence type="ECO:0000259" key="5">
    <source>
        <dbReference type="PROSITE" id="PS50949"/>
    </source>
</evidence>
<dbReference type="InterPro" id="IPR036390">
    <property type="entry name" value="WH_DNA-bd_sf"/>
</dbReference>
<feature type="domain" description="RCK C-terminal" evidence="6">
    <location>
        <begin position="119"/>
        <end position="204"/>
    </location>
</feature>
<dbReference type="InterPro" id="IPR036721">
    <property type="entry name" value="RCK_C_sf"/>
</dbReference>
<accession>A0A644YVF4</accession>
<reference evidence="7" key="1">
    <citation type="submission" date="2019-08" db="EMBL/GenBank/DDBJ databases">
        <authorList>
            <person name="Kucharzyk K."/>
            <person name="Murdoch R.W."/>
            <person name="Higgins S."/>
            <person name="Loffler F."/>
        </authorList>
    </citation>
    <scope>NUCLEOTIDE SEQUENCE</scope>
</reference>
<dbReference type="Gene3D" id="1.10.10.10">
    <property type="entry name" value="Winged helix-like DNA-binding domain superfamily/Winged helix DNA-binding domain"/>
    <property type="match status" value="1"/>
</dbReference>
<dbReference type="GO" id="GO:0003677">
    <property type="term" value="F:DNA binding"/>
    <property type="evidence" value="ECO:0007669"/>
    <property type="project" value="UniProtKB-KW"/>
</dbReference>
<comment type="caution">
    <text evidence="7">The sequence shown here is derived from an EMBL/GenBank/DDBJ whole genome shotgun (WGS) entry which is preliminary data.</text>
</comment>
<dbReference type="Pfam" id="PF02080">
    <property type="entry name" value="TrkA_C"/>
    <property type="match status" value="1"/>
</dbReference>
<keyword evidence="1" id="KW-0805">Transcription regulation</keyword>
<evidence type="ECO:0000256" key="2">
    <source>
        <dbReference type="ARBA" id="ARBA00023125"/>
    </source>
</evidence>
<name>A0A644YVF4_9ZZZZ</name>
<protein>
    <submittedName>
        <fullName evidence="7">Uncharacterized protein</fullName>
    </submittedName>
</protein>
<gene>
    <name evidence="7" type="ORF">SDC9_79129</name>
</gene>
<dbReference type="InterPro" id="IPR050144">
    <property type="entry name" value="AAE_transporter"/>
</dbReference>
<dbReference type="InterPro" id="IPR000524">
    <property type="entry name" value="Tscrpt_reg_HTH_GntR"/>
</dbReference>
<keyword evidence="4" id="KW-0175">Coiled coil</keyword>
<dbReference type="PANTHER" id="PTHR30445">
    <property type="entry name" value="K(+)_H(+) ANTIPORTER SUBUNIT KHTT"/>
    <property type="match status" value="1"/>
</dbReference>
<dbReference type="SMART" id="SM00345">
    <property type="entry name" value="HTH_GNTR"/>
    <property type="match status" value="1"/>
</dbReference>
<sequence length="216" mass="24074">MSINMSMHHSIALDIAQRIINDEFPVGTKISGRTLLASHYNVSSETIRKAVGLLKDANVVSVSQGKEVVVLSVAEAYHFIEHHKSIQSVYSLKQELELLLAEKQETDRRFEQIMNDIIGYSDRLKNLTPYNPIEINTPENSHVIGKTIAQLKLWQHTGATVVAIRRGTEIIISPGPLAVIEANDRIVVVGKDDVLQQMTNFISRSTDSIEKDISFG</sequence>
<dbReference type="GO" id="GO:0003700">
    <property type="term" value="F:DNA-binding transcription factor activity"/>
    <property type="evidence" value="ECO:0007669"/>
    <property type="project" value="InterPro"/>
</dbReference>